<gene>
    <name evidence="10" type="primary">NDAI0H03060</name>
    <name evidence="10" type="ordered locus">NDAI_0H03060</name>
</gene>
<dbReference type="GO" id="GO:0005198">
    <property type="term" value="F:structural molecule activity"/>
    <property type="evidence" value="ECO:0007669"/>
    <property type="project" value="EnsemblFungi"/>
</dbReference>
<dbReference type="EMBL" id="HE580274">
    <property type="protein sequence ID" value="CCD26479.1"/>
    <property type="molecule type" value="Genomic_DNA"/>
</dbReference>
<keyword evidence="11" id="KW-1185">Reference proteome</keyword>
<feature type="transmembrane region" description="Helical" evidence="7">
    <location>
        <begin position="247"/>
        <end position="267"/>
    </location>
</feature>
<feature type="transmembrane region" description="Helical" evidence="7">
    <location>
        <begin position="279"/>
        <end position="298"/>
    </location>
</feature>
<dbReference type="InterPro" id="IPR008814">
    <property type="entry name" value="Swp1"/>
</dbReference>
<dbReference type="STRING" id="1071378.G0WFB8"/>
<sequence length="305" mass="34501">MQLFGKVSSFISLLLVQCIFLSQYVKGQAFQIDKASIEFPNSEEIDTIALGSIDSQFNKFDQPIEIHKSDEIIEFKFSLNNLEEQPAQVTLLFGLPQENLETTLYPTIQKNDSISEEEKPVFDYTFEIKIQDLDPILLTHSVHELKPLVSTLIVADESFESQDNLFVPIFDLFIVNNVIQDDNNKILNDPERLGAKEEIRYTFAESPKTVSPFLSYIFMGLITFATLVLLISWSSSGAIKFDNLPSGLDFIYFLVFLGAIVGFEYIFSKYYLGSTIFDTLHAAFYLGVLGLIVGTKFLRSVGKTI</sequence>
<dbReference type="GeneID" id="11496010"/>
<protein>
    <recommendedName>
        <fullName evidence="9">Ribophorin II C-terminal domain-containing protein</fullName>
    </recommendedName>
</protein>
<dbReference type="PANTHER" id="PTHR12640">
    <property type="entry name" value="RIBOPHORIN II"/>
    <property type="match status" value="1"/>
</dbReference>
<evidence type="ECO:0000256" key="1">
    <source>
        <dbReference type="ARBA" id="ARBA00004477"/>
    </source>
</evidence>
<evidence type="ECO:0000313" key="11">
    <source>
        <dbReference type="Proteomes" id="UP000000689"/>
    </source>
</evidence>
<comment type="subcellular location">
    <subcellularLocation>
        <location evidence="1">Endoplasmic reticulum membrane</location>
        <topology evidence="1">Multi-pass membrane protein</topology>
    </subcellularLocation>
</comment>
<evidence type="ECO:0000256" key="7">
    <source>
        <dbReference type="SAM" id="Phobius"/>
    </source>
</evidence>
<keyword evidence="2 7" id="KW-0812">Transmembrane</keyword>
<feature type="chain" id="PRO_5044285537" description="Ribophorin II C-terminal domain-containing protein" evidence="8">
    <location>
        <begin position="30"/>
        <end position="305"/>
    </location>
</feature>
<keyword evidence="6 7" id="KW-0472">Membrane</keyword>
<name>G0WFB8_NAUDC</name>
<evidence type="ECO:0000256" key="8">
    <source>
        <dbReference type="SAM" id="SignalP"/>
    </source>
</evidence>
<dbReference type="eggNOG" id="KOG2447">
    <property type="taxonomic scope" value="Eukaryota"/>
</dbReference>
<keyword evidence="3 8" id="KW-0732">Signal</keyword>
<dbReference type="GO" id="GO:0008250">
    <property type="term" value="C:oligosaccharyltransferase complex"/>
    <property type="evidence" value="ECO:0007669"/>
    <property type="project" value="EnsemblFungi"/>
</dbReference>
<feature type="signal peptide" evidence="8">
    <location>
        <begin position="1"/>
        <end position="29"/>
    </location>
</feature>
<proteinExistence type="predicted"/>
<reference evidence="10 11" key="1">
    <citation type="journal article" date="2011" name="Proc. Natl. Acad. Sci. U.S.A.">
        <title>Evolutionary erosion of yeast sex chromosomes by mating-type switching accidents.</title>
        <authorList>
            <person name="Gordon J.L."/>
            <person name="Armisen D."/>
            <person name="Proux-Wera E."/>
            <person name="Oheigeartaigh S.S."/>
            <person name="Byrne K.P."/>
            <person name="Wolfe K.H."/>
        </authorList>
    </citation>
    <scope>NUCLEOTIDE SEQUENCE [LARGE SCALE GENOMIC DNA]</scope>
    <source>
        <strain evidence="11">ATCC 10597 / BCRC 20456 / CBS 421 / NBRC 0211 / NRRL Y-12639</strain>
    </source>
</reference>
<keyword evidence="4" id="KW-0256">Endoplasmic reticulum</keyword>
<dbReference type="AlphaFoldDB" id="G0WFB8"/>
<evidence type="ECO:0000256" key="6">
    <source>
        <dbReference type="ARBA" id="ARBA00023136"/>
    </source>
</evidence>
<evidence type="ECO:0000259" key="9">
    <source>
        <dbReference type="Pfam" id="PF25147"/>
    </source>
</evidence>
<dbReference type="GO" id="GO:0006487">
    <property type="term" value="P:protein N-linked glycosylation"/>
    <property type="evidence" value="ECO:0007669"/>
    <property type="project" value="EnsemblFungi"/>
</dbReference>
<dbReference type="UniPathway" id="UPA00378"/>
<dbReference type="OrthoDB" id="432292at2759"/>
<evidence type="ECO:0000256" key="3">
    <source>
        <dbReference type="ARBA" id="ARBA00022729"/>
    </source>
</evidence>
<dbReference type="KEGG" id="ndi:NDAI_0H03060"/>
<accession>G0WFB8</accession>
<dbReference type="RefSeq" id="XP_003671722.1">
    <property type="nucleotide sequence ID" value="XM_003671674.1"/>
</dbReference>
<feature type="domain" description="Ribophorin II C-terminal" evidence="9">
    <location>
        <begin position="203"/>
        <end position="302"/>
    </location>
</feature>
<dbReference type="OMA" id="SIVTHYV"/>
<evidence type="ECO:0000313" key="10">
    <source>
        <dbReference type="EMBL" id="CCD26479.1"/>
    </source>
</evidence>
<evidence type="ECO:0000256" key="4">
    <source>
        <dbReference type="ARBA" id="ARBA00022824"/>
    </source>
</evidence>
<organism evidence="10 11">
    <name type="scientific">Naumovozyma dairenensis (strain ATCC 10597 / BCRC 20456 / CBS 421 / NBRC 0211 / NRRL Y-12639)</name>
    <name type="common">Saccharomyces dairenensis</name>
    <dbReference type="NCBI Taxonomy" id="1071378"/>
    <lineage>
        <taxon>Eukaryota</taxon>
        <taxon>Fungi</taxon>
        <taxon>Dikarya</taxon>
        <taxon>Ascomycota</taxon>
        <taxon>Saccharomycotina</taxon>
        <taxon>Saccharomycetes</taxon>
        <taxon>Saccharomycetales</taxon>
        <taxon>Saccharomycetaceae</taxon>
        <taxon>Naumovozyma</taxon>
    </lineage>
</organism>
<evidence type="ECO:0000256" key="5">
    <source>
        <dbReference type="ARBA" id="ARBA00022989"/>
    </source>
</evidence>
<feature type="transmembrane region" description="Helical" evidence="7">
    <location>
        <begin position="213"/>
        <end position="235"/>
    </location>
</feature>
<dbReference type="HOGENOM" id="CLU_079423_0_0_1"/>
<evidence type="ECO:0000256" key="2">
    <source>
        <dbReference type="ARBA" id="ARBA00022692"/>
    </source>
</evidence>
<dbReference type="Proteomes" id="UP000000689">
    <property type="component" value="Chromosome 8"/>
</dbReference>
<dbReference type="PANTHER" id="PTHR12640:SF0">
    <property type="entry name" value="DOLICHYL-DIPHOSPHOOLIGOSACCHARIDE--PROTEIN GLYCOSYLTRANSFERASE SUBUNIT 2"/>
    <property type="match status" value="1"/>
</dbReference>
<dbReference type="Pfam" id="PF25147">
    <property type="entry name" value="Ribophorin_II_C"/>
    <property type="match status" value="1"/>
</dbReference>
<dbReference type="InterPro" id="IPR056790">
    <property type="entry name" value="Ribophorin_II_C"/>
</dbReference>
<keyword evidence="5 7" id="KW-1133">Transmembrane helix</keyword>